<proteinExistence type="predicted"/>
<dbReference type="SUPFAM" id="SSF54637">
    <property type="entry name" value="Thioesterase/thiol ester dehydrase-isomerase"/>
    <property type="match status" value="1"/>
</dbReference>
<evidence type="ECO:0000313" key="3">
    <source>
        <dbReference type="Proteomes" id="UP000324748"/>
    </source>
</evidence>
<protein>
    <recommendedName>
        <fullName evidence="1">Thioesterase domain-containing protein</fullName>
    </recommendedName>
</protein>
<dbReference type="EMBL" id="VSWC01000079">
    <property type="protein sequence ID" value="KAA1094833.1"/>
    <property type="molecule type" value="Genomic_DNA"/>
</dbReference>
<dbReference type="InterPro" id="IPR006683">
    <property type="entry name" value="Thioestr_dom"/>
</dbReference>
<name>A0A5B0P117_PUCGR</name>
<dbReference type="Pfam" id="PF03061">
    <property type="entry name" value="4HBT"/>
    <property type="match status" value="1"/>
</dbReference>
<dbReference type="Proteomes" id="UP000324748">
    <property type="component" value="Unassembled WGS sequence"/>
</dbReference>
<dbReference type="PANTHER" id="PTHR47260:SF1">
    <property type="entry name" value="UPF0644 PROTEIN PB2B4.06"/>
    <property type="match status" value="1"/>
</dbReference>
<dbReference type="AlphaFoldDB" id="A0A5B0P117"/>
<dbReference type="OrthoDB" id="506431at2759"/>
<organism evidence="2 3">
    <name type="scientific">Puccinia graminis f. sp. tritici</name>
    <dbReference type="NCBI Taxonomy" id="56615"/>
    <lineage>
        <taxon>Eukaryota</taxon>
        <taxon>Fungi</taxon>
        <taxon>Dikarya</taxon>
        <taxon>Basidiomycota</taxon>
        <taxon>Pucciniomycotina</taxon>
        <taxon>Pucciniomycetes</taxon>
        <taxon>Pucciniales</taxon>
        <taxon>Pucciniaceae</taxon>
        <taxon>Puccinia</taxon>
    </lineage>
</organism>
<comment type="caution">
    <text evidence="2">The sequence shown here is derived from an EMBL/GenBank/DDBJ whole genome shotgun (WGS) entry which is preliminary data.</text>
</comment>
<dbReference type="InterPro" id="IPR029069">
    <property type="entry name" value="HotDog_dom_sf"/>
</dbReference>
<keyword evidence="3" id="KW-1185">Reference proteome</keyword>
<evidence type="ECO:0000313" key="2">
    <source>
        <dbReference type="EMBL" id="KAA1094833.1"/>
    </source>
</evidence>
<dbReference type="Gene3D" id="3.10.129.10">
    <property type="entry name" value="Hotdog Thioesterase"/>
    <property type="match status" value="1"/>
</dbReference>
<feature type="domain" description="Thioesterase" evidence="1">
    <location>
        <begin position="233"/>
        <end position="277"/>
    </location>
</feature>
<dbReference type="InterPro" id="IPR052061">
    <property type="entry name" value="PTE-AB_protein"/>
</dbReference>
<sequence length="339" mass="37230">MSRSRNFCFLQSSFSDLLPVKPATGPTLRDLILNTRPSQSAVISVLQRVPTSPTGLRWRSYSTSSAQLKNITAEQPTQTGPRPWTSITLISLATLSIGYLVGTSYPPSLMSQLVINSFLKPSSTSSSSHHHHHHDSPEAQEITNAIESQLHQLQIVKQLNAQPDRWLSFRPFNKLARHQMSHSLTYSTLRGPGKFAIPPIVFINKMSAFSTIRDKTEAVVVVHVGDLMCGHDGIVHGGLLATICDEGLAALAFSNLPNMIGVTASLKLDYKKPVLANQFIILRSWLPGDRAPKGRKVWADGRIENLAGDVLVEAESLFVEPKGAKFISNSQVKEFMTKG</sequence>
<dbReference type="PANTHER" id="PTHR47260">
    <property type="entry name" value="UPF0644 PROTEIN PB2B4.06"/>
    <property type="match status" value="1"/>
</dbReference>
<dbReference type="CDD" id="cd03443">
    <property type="entry name" value="PaaI_thioesterase"/>
    <property type="match status" value="1"/>
</dbReference>
<evidence type="ECO:0000259" key="1">
    <source>
        <dbReference type="Pfam" id="PF03061"/>
    </source>
</evidence>
<accession>A0A5B0P117</accession>
<gene>
    <name evidence="2" type="ORF">PGT21_031061</name>
</gene>
<reference evidence="2 3" key="1">
    <citation type="submission" date="2019-05" db="EMBL/GenBank/DDBJ databases">
        <title>Emergence of the Ug99 lineage of the wheat stem rust pathogen through somatic hybridization.</title>
        <authorList>
            <person name="Li F."/>
            <person name="Upadhyaya N.M."/>
            <person name="Sperschneider J."/>
            <person name="Matny O."/>
            <person name="Nguyen-Phuc H."/>
            <person name="Mago R."/>
            <person name="Raley C."/>
            <person name="Miller M.E."/>
            <person name="Silverstein K.A.T."/>
            <person name="Henningsen E."/>
            <person name="Hirsch C.D."/>
            <person name="Visser B."/>
            <person name="Pretorius Z.A."/>
            <person name="Steffenson B.J."/>
            <person name="Schwessinger B."/>
            <person name="Dodds P.N."/>
            <person name="Figueroa M."/>
        </authorList>
    </citation>
    <scope>NUCLEOTIDE SEQUENCE [LARGE SCALE GENOMIC DNA]</scope>
    <source>
        <strain evidence="2">21-0</strain>
    </source>
</reference>